<dbReference type="SMART" id="SM00028">
    <property type="entry name" value="TPR"/>
    <property type="match status" value="6"/>
</dbReference>
<evidence type="ECO:0000259" key="3">
    <source>
        <dbReference type="PROSITE" id="PS50076"/>
    </source>
</evidence>
<feature type="region of interest" description="Disordered" evidence="2">
    <location>
        <begin position="305"/>
        <end position="355"/>
    </location>
</feature>
<dbReference type="Gene3D" id="1.25.40.10">
    <property type="entry name" value="Tetratricopeptide repeat domain"/>
    <property type="match status" value="2"/>
</dbReference>
<accession>A0A8J5GE62</accession>
<protein>
    <recommendedName>
        <fullName evidence="3">J domain-containing protein</fullName>
    </recommendedName>
</protein>
<dbReference type="Pfam" id="PF13181">
    <property type="entry name" value="TPR_8"/>
    <property type="match status" value="1"/>
</dbReference>
<dbReference type="PANTHER" id="PTHR45181:SF4">
    <property type="entry name" value="HEAT SHOCK PROTEIN DNAJ WITH TETRATRICOPEPTIDE REPEAT-CONTAINING PROTEIN"/>
    <property type="match status" value="1"/>
</dbReference>
<dbReference type="InterPro" id="IPR011990">
    <property type="entry name" value="TPR-like_helical_dom_sf"/>
</dbReference>
<comment type="caution">
    <text evidence="4">The sequence shown here is derived from an EMBL/GenBank/DDBJ whole genome shotgun (WGS) entry which is preliminary data.</text>
</comment>
<feature type="region of interest" description="Disordered" evidence="2">
    <location>
        <begin position="62"/>
        <end position="102"/>
    </location>
</feature>
<gene>
    <name evidence="4" type="ORF">ZIOFF_046350</name>
</gene>
<feature type="region of interest" description="Disordered" evidence="2">
    <location>
        <begin position="853"/>
        <end position="880"/>
    </location>
</feature>
<organism evidence="4 5">
    <name type="scientific">Zingiber officinale</name>
    <name type="common">Ginger</name>
    <name type="synonym">Amomum zingiber</name>
    <dbReference type="NCBI Taxonomy" id="94328"/>
    <lineage>
        <taxon>Eukaryota</taxon>
        <taxon>Viridiplantae</taxon>
        <taxon>Streptophyta</taxon>
        <taxon>Embryophyta</taxon>
        <taxon>Tracheophyta</taxon>
        <taxon>Spermatophyta</taxon>
        <taxon>Magnoliopsida</taxon>
        <taxon>Liliopsida</taxon>
        <taxon>Zingiberales</taxon>
        <taxon>Zingiberaceae</taxon>
        <taxon>Zingiber</taxon>
    </lineage>
</organism>
<evidence type="ECO:0000313" key="5">
    <source>
        <dbReference type="Proteomes" id="UP000734854"/>
    </source>
</evidence>
<dbReference type="InterPro" id="IPR036869">
    <property type="entry name" value="J_dom_sf"/>
</dbReference>
<feature type="compositionally biased region" description="Polar residues" evidence="2">
    <location>
        <begin position="315"/>
        <end position="355"/>
    </location>
</feature>
<feature type="region of interest" description="Disordered" evidence="2">
    <location>
        <begin position="1"/>
        <end position="22"/>
    </location>
</feature>
<keyword evidence="5" id="KW-1185">Reference proteome</keyword>
<dbReference type="SMART" id="SM00271">
    <property type="entry name" value="DnaJ"/>
    <property type="match status" value="1"/>
</dbReference>
<feature type="region of interest" description="Disordered" evidence="2">
    <location>
        <begin position="599"/>
        <end position="621"/>
    </location>
</feature>
<proteinExistence type="predicted"/>
<dbReference type="GO" id="GO:0005783">
    <property type="term" value="C:endoplasmic reticulum"/>
    <property type="evidence" value="ECO:0007669"/>
    <property type="project" value="UniProtKB-ARBA"/>
</dbReference>
<feature type="repeat" description="TPR" evidence="1">
    <location>
        <begin position="981"/>
        <end position="1014"/>
    </location>
</feature>
<dbReference type="PANTHER" id="PTHR45181">
    <property type="entry name" value="HEAT SHOCK PROTEIN DNAJ WITH TETRATRICOPEPTIDE REPEAT-CONTAINING PROTEIN"/>
    <property type="match status" value="1"/>
</dbReference>
<dbReference type="EMBL" id="JACMSC010000012">
    <property type="protein sequence ID" value="KAG6498437.1"/>
    <property type="molecule type" value="Genomic_DNA"/>
</dbReference>
<name>A0A8J5GE62_ZINOF</name>
<dbReference type="PROSITE" id="PS50005">
    <property type="entry name" value="TPR"/>
    <property type="match status" value="1"/>
</dbReference>
<feature type="compositionally biased region" description="Polar residues" evidence="2">
    <location>
        <begin position="853"/>
        <end position="866"/>
    </location>
</feature>
<evidence type="ECO:0000256" key="1">
    <source>
        <dbReference type="PROSITE-ProRule" id="PRU00339"/>
    </source>
</evidence>
<feature type="domain" description="J" evidence="3">
    <location>
        <begin position="1356"/>
        <end position="1438"/>
    </location>
</feature>
<dbReference type="PROSITE" id="PS50076">
    <property type="entry name" value="DNAJ_2"/>
    <property type="match status" value="1"/>
</dbReference>
<dbReference type="Gene3D" id="1.10.287.110">
    <property type="entry name" value="DnaJ domain"/>
    <property type="match status" value="1"/>
</dbReference>
<feature type="compositionally biased region" description="Basic and acidic residues" evidence="2">
    <location>
        <begin position="867"/>
        <end position="880"/>
    </location>
</feature>
<dbReference type="SUPFAM" id="SSF48452">
    <property type="entry name" value="TPR-like"/>
    <property type="match status" value="2"/>
</dbReference>
<sequence>MDRTDLGHQYHGPMRFVDGKSDARFDSPVSPFPSVDLPPALARAKQSAAIGLSRPRLAKARKQLSSSRARPAVVADTKDGSGFSTSRYTAAGTASGAPESDGAQGFRERFVGWNPFESSKLDNLEHSKHGKDAGAFVFQSGMEASSSISQSIGEDLSKQGRVDYDSQPTVRNLGPESVVADHDRNRCVAADGMFTFGNGSKENVCSGQSSPFIDPNLDDFALSKSKSARFVYGAGSSLNFSRNYTAPQNKPSNLDPFGSVAGGKKSFKPHLTSPERSKLSDLDFSAFHIGTSRSAAFVPEIVNNLKGHDPDKLSNKTSSVVDKTHMDSYSSGLRKSDTMSSSKSQNPGVPAVNTSVPTKLESTFIFGVSSTSNSDSKGSVPANHMRSLGNVTNCKSGIYDELPSLFSNRVRISSSSIASNIPSFTSLHDDKEKLNLQNYGDPVASHWSNQTEEKVKHNIANSFIFGNNKSASISLCDNMEKLNLQNSGDHVTSQMKNQADDCGKLNSANLFLFGNNKGAPSSSAGSPVNALAEKIDTVTIQSPVNVLSEKINKVSIQSMQASQSSEALFNFMSMREQVGMPHMEFRSSRTTDDMLKENLFSGPRKSAPFSGKKAESKASRMRKRNGKLNNLSPQHQTFAQTFPFAEEAFESKYTDSANCYSPMDYTPYQENLVVDASSREDSSPLYEFNHVTESGTPINTEKSVNIDESENLISATQCLNITEDNLPHGEPGHINARDQFDKDFDLNTSESFVSKPEIIDFSCEHCFNSMEKENELLSEGCIAEASDCGACFTFTSSVESFRGSDFTFGSSSFTQVPLSTSKHQYRRKNRMEVVPEVSDSNSSSSLLGSMTNTIPIDSKSMQSNNTRETKNVGNTEDKTNTNLETKKDLENYHSQRVAEQEACERWRLRGNQAYANGHLLKAEEYYTQGLNSVSHKEHYGSCNRELMLCYSNRAAARMSLGRMREALDDCMQAVAIDSHFLRAQVRIGNCYLALGEVDRAMIHFKECLSSMPKGNQDAKILTEASDGLEKAQHVADHVGHAEELLHKKKFDEVTKALQLISESLLISTHSERLMEWKAEALLMIRRYEEVIKFCEQTMEHAEYNVLTSGTNGQSSKVEKPENLQDFPLGLWRLHLMAKANFFLGRLDEAFELLKKHNQRKSITDTNSNEPDSSTQLFATIHDLLHLKAAGNEAFKEGRHLDAIKHYSAALALNIESRPFTAICLSNRAASYQSLGQITDAIADCSLAIALDPTYPKALSRRASLYEMIKDYEQASNDLHRLVSLLQRQIKIKDNQNVCAENSDSNLSDLHHTRLRLSIAEEAARKDIPLDMHRILVKHELNITSAIDLHGALRIYEAYPSRGIEPSSSAADIKKAYRKAALRHHPDKAGQILVRSETSERVWKEVAEEVHMDADRLFKLIGEAYTVLSDATRYKFNKI</sequence>
<dbReference type="CDD" id="cd06257">
    <property type="entry name" value="DnaJ"/>
    <property type="match status" value="1"/>
</dbReference>
<evidence type="ECO:0000256" key="2">
    <source>
        <dbReference type="SAM" id="MobiDB-lite"/>
    </source>
</evidence>
<dbReference type="InterPro" id="IPR019734">
    <property type="entry name" value="TPR_rpt"/>
</dbReference>
<dbReference type="Pfam" id="PF00226">
    <property type="entry name" value="DnaJ"/>
    <property type="match status" value="1"/>
</dbReference>
<reference evidence="4 5" key="1">
    <citation type="submission" date="2020-08" db="EMBL/GenBank/DDBJ databases">
        <title>Plant Genome Project.</title>
        <authorList>
            <person name="Zhang R.-G."/>
        </authorList>
    </citation>
    <scope>NUCLEOTIDE SEQUENCE [LARGE SCALE GENOMIC DNA]</scope>
    <source>
        <tissue evidence="4">Rhizome</tissue>
    </source>
</reference>
<evidence type="ECO:0000313" key="4">
    <source>
        <dbReference type="EMBL" id="KAG6498437.1"/>
    </source>
</evidence>
<dbReference type="Proteomes" id="UP000734854">
    <property type="component" value="Unassembled WGS sequence"/>
</dbReference>
<dbReference type="InterPro" id="IPR001623">
    <property type="entry name" value="DnaJ_domain"/>
</dbReference>
<keyword evidence="1" id="KW-0802">TPR repeat</keyword>
<dbReference type="SUPFAM" id="SSF46565">
    <property type="entry name" value="Chaperone J-domain"/>
    <property type="match status" value="1"/>
</dbReference>
<dbReference type="PRINTS" id="PR00625">
    <property type="entry name" value="JDOMAIN"/>
</dbReference>